<sequence length="250" mass="28050">MKYGPYLHATPWKSSKALKQPKNSSPPPLQMEEEACETHSIQASGPSKFLDTLPDPRSCVVLTPLSPIDSANAPRGKARMDSNATNSEEMLSAIVVQTTPQNPNSSHPTSIQMNPILDPSIDFVNRLSLKRNRFEDPEVRRHSKVRRQEDGSLMILPHSGSVSHREHERNTSPHADTSIDPENGLCLHFPTNTEQHCFSNQRTYRRFTTRKTVRGVVECPTKDLQELKFEVSEEISMAEEAGLTMPPTQL</sequence>
<evidence type="ECO:0000313" key="2">
    <source>
        <dbReference type="EMBL" id="CAK9173620.1"/>
    </source>
</evidence>
<organism evidence="2 3">
    <name type="scientific">Ilex paraguariensis</name>
    <name type="common">yerba mate</name>
    <dbReference type="NCBI Taxonomy" id="185542"/>
    <lineage>
        <taxon>Eukaryota</taxon>
        <taxon>Viridiplantae</taxon>
        <taxon>Streptophyta</taxon>
        <taxon>Embryophyta</taxon>
        <taxon>Tracheophyta</taxon>
        <taxon>Spermatophyta</taxon>
        <taxon>Magnoliopsida</taxon>
        <taxon>eudicotyledons</taxon>
        <taxon>Gunneridae</taxon>
        <taxon>Pentapetalae</taxon>
        <taxon>asterids</taxon>
        <taxon>campanulids</taxon>
        <taxon>Aquifoliales</taxon>
        <taxon>Aquifoliaceae</taxon>
        <taxon>Ilex</taxon>
    </lineage>
</organism>
<feature type="region of interest" description="Disordered" evidence="1">
    <location>
        <begin position="1"/>
        <end position="55"/>
    </location>
</feature>
<dbReference type="EMBL" id="CAUOFW020006170">
    <property type="protein sequence ID" value="CAK9173620.1"/>
    <property type="molecule type" value="Genomic_DNA"/>
</dbReference>
<dbReference type="Proteomes" id="UP001642360">
    <property type="component" value="Unassembled WGS sequence"/>
</dbReference>
<keyword evidence="3" id="KW-1185">Reference proteome</keyword>
<protein>
    <submittedName>
        <fullName evidence="2">Uncharacterized protein</fullName>
    </submittedName>
</protein>
<accession>A0ABC8TWQ8</accession>
<dbReference type="AlphaFoldDB" id="A0ABC8TWQ8"/>
<comment type="caution">
    <text evidence="2">The sequence shown here is derived from an EMBL/GenBank/DDBJ whole genome shotgun (WGS) entry which is preliminary data.</text>
</comment>
<name>A0ABC8TWQ8_9AQUA</name>
<feature type="region of interest" description="Disordered" evidence="1">
    <location>
        <begin position="156"/>
        <end position="181"/>
    </location>
</feature>
<evidence type="ECO:0000313" key="3">
    <source>
        <dbReference type="Proteomes" id="UP001642360"/>
    </source>
</evidence>
<gene>
    <name evidence="2" type="ORF">ILEXP_LOCUS43357</name>
</gene>
<proteinExistence type="predicted"/>
<reference evidence="2 3" key="1">
    <citation type="submission" date="2024-02" db="EMBL/GenBank/DDBJ databases">
        <authorList>
            <person name="Vignale AGUSTIN F."/>
            <person name="Sosa J E."/>
            <person name="Modenutti C."/>
        </authorList>
    </citation>
    <scope>NUCLEOTIDE SEQUENCE [LARGE SCALE GENOMIC DNA]</scope>
</reference>
<evidence type="ECO:0000256" key="1">
    <source>
        <dbReference type="SAM" id="MobiDB-lite"/>
    </source>
</evidence>